<name>A3LRA3_PICST</name>
<dbReference type="RefSeq" id="XP_001383735.2">
    <property type="nucleotide sequence ID" value="XM_001383698.1"/>
</dbReference>
<dbReference type="Proteomes" id="UP000002258">
    <property type="component" value="Chromosome 3"/>
</dbReference>
<dbReference type="OMA" id="HVKGVHD"/>
<dbReference type="SUPFAM" id="SSF57667">
    <property type="entry name" value="beta-beta-alpha zinc fingers"/>
    <property type="match status" value="1"/>
</dbReference>
<evidence type="ECO:0000256" key="9">
    <source>
        <dbReference type="PROSITE-ProRule" id="PRU00042"/>
    </source>
</evidence>
<evidence type="ECO:0000256" key="8">
    <source>
        <dbReference type="ARBA" id="ARBA00023242"/>
    </source>
</evidence>
<dbReference type="InterPro" id="IPR036236">
    <property type="entry name" value="Znf_C2H2_sf"/>
</dbReference>
<keyword evidence="7" id="KW-0238">DNA-binding</keyword>
<evidence type="ECO:0000256" key="4">
    <source>
        <dbReference type="ARBA" id="ARBA00022737"/>
    </source>
</evidence>
<dbReference type="SMART" id="SM00355">
    <property type="entry name" value="ZnF_C2H2"/>
    <property type="match status" value="3"/>
</dbReference>
<dbReference type="KEGG" id="pic:PICST_30617"/>
<dbReference type="PANTHER" id="PTHR45718">
    <property type="entry name" value="TRANSCRIPTIONAL ACTIVATOR CUBITUS INTERRUPTUS"/>
    <property type="match status" value="1"/>
</dbReference>
<evidence type="ECO:0000313" key="12">
    <source>
        <dbReference type="EMBL" id="ABN65706.2"/>
    </source>
</evidence>
<evidence type="ECO:0000256" key="7">
    <source>
        <dbReference type="ARBA" id="ARBA00023125"/>
    </source>
</evidence>
<evidence type="ECO:0000259" key="11">
    <source>
        <dbReference type="PROSITE" id="PS50157"/>
    </source>
</evidence>
<evidence type="ECO:0000256" key="6">
    <source>
        <dbReference type="ARBA" id="ARBA00022833"/>
    </source>
</evidence>
<dbReference type="GO" id="GO:0000981">
    <property type="term" value="F:DNA-binding transcription factor activity, RNA polymerase II-specific"/>
    <property type="evidence" value="ECO:0007669"/>
    <property type="project" value="TreeGrafter"/>
</dbReference>
<keyword evidence="6" id="KW-0862">Zinc</keyword>
<dbReference type="InterPro" id="IPR019522">
    <property type="entry name" value="PIK3R5/6"/>
</dbReference>
<dbReference type="GO" id="GO:0046935">
    <property type="term" value="F:1-phosphatidylinositol-3-kinase regulator activity"/>
    <property type="evidence" value="ECO:0007669"/>
    <property type="project" value="InterPro"/>
</dbReference>
<reference evidence="12 13" key="1">
    <citation type="journal article" date="2007" name="Nat. Biotechnol.">
        <title>Genome sequence of the lignocellulose-bioconverting and xylose-fermenting yeast Pichia stipitis.</title>
        <authorList>
            <person name="Jeffries T.W."/>
            <person name="Grigoriev I.V."/>
            <person name="Grimwood J."/>
            <person name="Laplaza J.M."/>
            <person name="Aerts A."/>
            <person name="Salamov A."/>
            <person name="Schmutz J."/>
            <person name="Lindquist E."/>
            <person name="Dehal P."/>
            <person name="Shapiro H."/>
            <person name="Jin Y.S."/>
            <person name="Passoth V."/>
            <person name="Richardson P.M."/>
        </authorList>
    </citation>
    <scope>NUCLEOTIDE SEQUENCE [LARGE SCALE GENOMIC DNA]</scope>
    <source>
        <strain evidence="13">ATCC 58785 / CBS 6054 / NBRC 10063 / NRRL Y-11545</strain>
    </source>
</reference>
<evidence type="ECO:0000256" key="5">
    <source>
        <dbReference type="ARBA" id="ARBA00022771"/>
    </source>
</evidence>
<dbReference type="GeneID" id="4838057"/>
<feature type="domain" description="C2H2-type" evidence="11">
    <location>
        <begin position="59"/>
        <end position="91"/>
    </location>
</feature>
<feature type="compositionally biased region" description="Acidic residues" evidence="10">
    <location>
        <begin position="190"/>
        <end position="223"/>
    </location>
</feature>
<dbReference type="PROSITE" id="PS50157">
    <property type="entry name" value="ZINC_FINGER_C2H2_2"/>
    <property type="match status" value="2"/>
</dbReference>
<dbReference type="FunFam" id="3.30.160.60:FF:000201">
    <property type="entry name" value="C2H2 finger domain protein (Gli3)"/>
    <property type="match status" value="1"/>
</dbReference>
<keyword evidence="5 9" id="KW-0863">Zinc-finger</keyword>
<proteinExistence type="inferred from homology"/>
<dbReference type="InParanoid" id="A3LRA3"/>
<dbReference type="eggNOG" id="KOG1721">
    <property type="taxonomic scope" value="Eukaryota"/>
</dbReference>
<feature type="domain" description="C2H2-type" evidence="11">
    <location>
        <begin position="92"/>
        <end position="117"/>
    </location>
</feature>
<dbReference type="GO" id="GO:0008270">
    <property type="term" value="F:zinc ion binding"/>
    <property type="evidence" value="ECO:0007669"/>
    <property type="project" value="UniProtKB-KW"/>
</dbReference>
<dbReference type="HOGENOM" id="CLU_773852_0_0_1"/>
<keyword evidence="4" id="KW-0677">Repeat</keyword>
<dbReference type="GO" id="GO:0000978">
    <property type="term" value="F:RNA polymerase II cis-regulatory region sequence-specific DNA binding"/>
    <property type="evidence" value="ECO:0007669"/>
    <property type="project" value="TreeGrafter"/>
</dbReference>
<dbReference type="InterPro" id="IPR043359">
    <property type="entry name" value="GLI-like"/>
</dbReference>
<keyword evidence="8" id="KW-0539">Nucleus</keyword>
<dbReference type="InterPro" id="IPR056436">
    <property type="entry name" value="Znf-C2H2_ZIC1-5/GLI1-3-like"/>
</dbReference>
<dbReference type="PROSITE" id="PS00028">
    <property type="entry name" value="ZINC_FINGER_C2H2_1"/>
    <property type="match status" value="1"/>
</dbReference>
<dbReference type="GO" id="GO:0005634">
    <property type="term" value="C:nucleus"/>
    <property type="evidence" value="ECO:0007669"/>
    <property type="project" value="UniProtKB-SubCell"/>
</dbReference>
<comment type="subcellular location">
    <subcellularLocation>
        <location evidence="1">Nucleus</location>
    </subcellularLocation>
</comment>
<dbReference type="GO" id="GO:0005944">
    <property type="term" value="C:phosphatidylinositol 3-kinase complex, class IB"/>
    <property type="evidence" value="ECO:0007669"/>
    <property type="project" value="InterPro"/>
</dbReference>
<accession>A3LRA3</accession>
<keyword evidence="3" id="KW-0479">Metal-binding</keyword>
<dbReference type="Pfam" id="PF10486">
    <property type="entry name" value="PI3K_1B_p101"/>
    <property type="match status" value="1"/>
</dbReference>
<dbReference type="Pfam" id="PF23561">
    <property type="entry name" value="zf-C2H2_15"/>
    <property type="match status" value="1"/>
</dbReference>
<dbReference type="STRING" id="322104.A3LRA3"/>
<dbReference type="EMBL" id="CP000497">
    <property type="protein sequence ID" value="ABN65706.2"/>
    <property type="molecule type" value="Genomic_DNA"/>
</dbReference>
<dbReference type="OrthoDB" id="3214149at2759"/>
<organism evidence="12 13">
    <name type="scientific">Scheffersomyces stipitis (strain ATCC 58785 / CBS 6054 / NBRC 10063 / NRRL Y-11545)</name>
    <name type="common">Yeast</name>
    <name type="synonym">Pichia stipitis</name>
    <dbReference type="NCBI Taxonomy" id="322104"/>
    <lineage>
        <taxon>Eukaryota</taxon>
        <taxon>Fungi</taxon>
        <taxon>Dikarya</taxon>
        <taxon>Ascomycota</taxon>
        <taxon>Saccharomycotina</taxon>
        <taxon>Pichiomycetes</taxon>
        <taxon>Debaryomycetaceae</taxon>
        <taxon>Scheffersomyces</taxon>
    </lineage>
</organism>
<keyword evidence="13" id="KW-1185">Reference proteome</keyword>
<evidence type="ECO:0000256" key="2">
    <source>
        <dbReference type="ARBA" id="ARBA00010831"/>
    </source>
</evidence>
<dbReference type="InterPro" id="IPR013087">
    <property type="entry name" value="Znf_C2H2_type"/>
</dbReference>
<evidence type="ECO:0000256" key="10">
    <source>
        <dbReference type="SAM" id="MobiDB-lite"/>
    </source>
</evidence>
<protein>
    <submittedName>
        <fullName evidence="12">Zf-C2H2 Zinc finger, C2H2 type</fullName>
    </submittedName>
</protein>
<dbReference type="Gene3D" id="3.30.160.60">
    <property type="entry name" value="Classic Zinc Finger"/>
    <property type="match status" value="3"/>
</dbReference>
<evidence type="ECO:0000256" key="3">
    <source>
        <dbReference type="ARBA" id="ARBA00022723"/>
    </source>
</evidence>
<dbReference type="AlphaFoldDB" id="A3LRA3"/>
<dbReference type="PANTHER" id="PTHR45718:SF8">
    <property type="entry name" value="GLIS FAMILY ZINC FINGER 2"/>
    <property type="match status" value="1"/>
</dbReference>
<sequence>MSLSEKEEELPTEDKPGFPCKWQDCEVDIFPSLTGLVDHLNTNHLAHMAHLTPTTPIRYTCQWQGCPRFGIEQPSRFALISHCRTHTGEKPYFCPIPECEKHFTRSDALAKHVKGVHDLHTIKDAVNSIRDKYAKGTLSAVAYDWLELDEFNEDMYLRLVEEDYEYKNPWWYSQKFLDVLKEGGVHSVGYEDEDEEEEEEDEDDDDDDDDEEEDGDDDEDEYDGSVHKHSKKTLTAGGSITADVFFNLPYNFTQHKIAAIRYQNYFAEDDGEDLLTGEDDNNKTINLVKRQQHHDSPSRKHKDVNSNSLHKLLKSKARVLKTGYPAIETPDVEDIDDLAELKSLHAKLTSQLNTASKINKVVGKQLSVSIKQKRKLWLINQLLIDGNLEAGLPLKRSTEPQRVARDAVDRELLRTT</sequence>
<evidence type="ECO:0000313" key="13">
    <source>
        <dbReference type="Proteomes" id="UP000002258"/>
    </source>
</evidence>
<evidence type="ECO:0000256" key="1">
    <source>
        <dbReference type="ARBA" id="ARBA00004123"/>
    </source>
</evidence>
<comment type="similarity">
    <text evidence="2">Belongs to the GLI C2H2-type zinc-finger protein family.</text>
</comment>
<gene>
    <name evidence="12" type="primary">ZIC3</name>
    <name evidence="12" type="ORF">PICST_30617</name>
</gene>
<feature type="region of interest" description="Disordered" evidence="10">
    <location>
        <begin position="188"/>
        <end position="230"/>
    </location>
</feature>